<gene>
    <name evidence="3" type="ORF">GCM10022384_54200</name>
</gene>
<dbReference type="InterPro" id="IPR000683">
    <property type="entry name" value="Gfo/Idh/MocA-like_OxRdtase_N"/>
</dbReference>
<dbReference type="PANTHER" id="PTHR46368:SF4">
    <property type="entry name" value="OS10G0403700 PROTEIN"/>
    <property type="match status" value="1"/>
</dbReference>
<reference evidence="4" key="1">
    <citation type="journal article" date="2019" name="Int. J. Syst. Evol. Microbiol.">
        <title>The Global Catalogue of Microorganisms (GCM) 10K type strain sequencing project: providing services to taxonomists for standard genome sequencing and annotation.</title>
        <authorList>
            <consortium name="The Broad Institute Genomics Platform"/>
            <consortium name="The Broad Institute Genome Sequencing Center for Infectious Disease"/>
            <person name="Wu L."/>
            <person name="Ma J."/>
        </authorList>
    </citation>
    <scope>NUCLEOTIDE SEQUENCE [LARGE SCALE GENOMIC DNA]</scope>
    <source>
        <strain evidence="4">JCM 17027</strain>
    </source>
</reference>
<dbReference type="SUPFAM" id="SSF51735">
    <property type="entry name" value="NAD(P)-binding Rossmann-fold domains"/>
    <property type="match status" value="1"/>
</dbReference>
<dbReference type="EMBL" id="BAABCQ010000138">
    <property type="protein sequence ID" value="GAA4000381.1"/>
    <property type="molecule type" value="Genomic_DNA"/>
</dbReference>
<name>A0ABP7RP82_9ACTN</name>
<organism evidence="3 4">
    <name type="scientific">Streptomyces marokkonensis</name>
    <dbReference type="NCBI Taxonomy" id="324855"/>
    <lineage>
        <taxon>Bacteria</taxon>
        <taxon>Bacillati</taxon>
        <taxon>Actinomycetota</taxon>
        <taxon>Actinomycetes</taxon>
        <taxon>Kitasatosporales</taxon>
        <taxon>Streptomycetaceae</taxon>
        <taxon>Streptomyces</taxon>
    </lineage>
</organism>
<evidence type="ECO:0000259" key="1">
    <source>
        <dbReference type="Pfam" id="PF01408"/>
    </source>
</evidence>
<dbReference type="SUPFAM" id="SSF55347">
    <property type="entry name" value="Glyceraldehyde-3-phosphate dehydrogenase-like, C-terminal domain"/>
    <property type="match status" value="1"/>
</dbReference>
<dbReference type="Pfam" id="PF22725">
    <property type="entry name" value="GFO_IDH_MocA_C3"/>
    <property type="match status" value="1"/>
</dbReference>
<dbReference type="Gene3D" id="3.40.50.720">
    <property type="entry name" value="NAD(P)-binding Rossmann-like Domain"/>
    <property type="match status" value="1"/>
</dbReference>
<dbReference type="Gene3D" id="3.30.360.10">
    <property type="entry name" value="Dihydrodipicolinate Reductase, domain 2"/>
    <property type="match status" value="1"/>
</dbReference>
<sequence length="324" mass="34822">MTGPVRLGVLGCADIARRRTLPAVRAVDGINLVAIASRDPHNAQAFASSFGCAAVTGYDTLLARNDIDAVYIPLPAMLHATWIERALVAGKHVLAEKPLSADLPTTLRLLDLARSTGRVLVENFMFPHHSQLARIKELLSSLGTLRTFSSTFTIPPKPADDIRYLPAVGGGALLDVGVYPLRAALHFLGPDLTVTGAVLRVDATRKVTLSGSVLLHRTDGTAAHLTFGMEHAYRAAYDFTGTHGILTAEHVFTPPPSHHPALTLTQDGHRKELTLPADDQAASTVRWFTTAVTGRHTDHGHTHTVHLARLVGQIEEQAKTTLVA</sequence>
<dbReference type="PANTHER" id="PTHR46368">
    <property type="match status" value="1"/>
</dbReference>
<evidence type="ECO:0000313" key="3">
    <source>
        <dbReference type="EMBL" id="GAA4000381.1"/>
    </source>
</evidence>
<keyword evidence="4" id="KW-1185">Reference proteome</keyword>
<comment type="caution">
    <text evidence="3">The sequence shown here is derived from an EMBL/GenBank/DDBJ whole genome shotgun (WGS) entry which is preliminary data.</text>
</comment>
<dbReference type="InterPro" id="IPR055170">
    <property type="entry name" value="GFO_IDH_MocA-like_dom"/>
</dbReference>
<protein>
    <submittedName>
        <fullName evidence="3">Gfo/Idh/MocA family oxidoreductase</fullName>
    </submittedName>
</protein>
<dbReference type="InterPro" id="IPR036291">
    <property type="entry name" value="NAD(P)-bd_dom_sf"/>
</dbReference>
<evidence type="ECO:0000313" key="4">
    <source>
        <dbReference type="Proteomes" id="UP001500034"/>
    </source>
</evidence>
<dbReference type="RefSeq" id="WP_345595975.1">
    <property type="nucleotide sequence ID" value="NZ_BAABCQ010000138.1"/>
</dbReference>
<dbReference type="Pfam" id="PF01408">
    <property type="entry name" value="GFO_IDH_MocA"/>
    <property type="match status" value="1"/>
</dbReference>
<accession>A0ABP7RP82</accession>
<feature type="domain" description="GFO/IDH/MocA-like oxidoreductase" evidence="2">
    <location>
        <begin position="135"/>
        <end position="246"/>
    </location>
</feature>
<proteinExistence type="predicted"/>
<feature type="domain" description="Gfo/Idh/MocA-like oxidoreductase N-terminal" evidence="1">
    <location>
        <begin position="6"/>
        <end position="123"/>
    </location>
</feature>
<evidence type="ECO:0000259" key="2">
    <source>
        <dbReference type="Pfam" id="PF22725"/>
    </source>
</evidence>
<dbReference type="Proteomes" id="UP001500034">
    <property type="component" value="Unassembled WGS sequence"/>
</dbReference>